<organism evidence="1 2">
    <name type="scientific">Caproicibacterium argilliputei</name>
    <dbReference type="NCBI Taxonomy" id="3030016"/>
    <lineage>
        <taxon>Bacteria</taxon>
        <taxon>Bacillati</taxon>
        <taxon>Bacillota</taxon>
        <taxon>Clostridia</taxon>
        <taxon>Eubacteriales</taxon>
        <taxon>Oscillospiraceae</taxon>
        <taxon>Caproicibacterium</taxon>
    </lineage>
</organism>
<sequence>MTEEEVATLAATVAVKFAAREASKATMEKLKNEQKKERQAWYDKRLYNTKLLLRNYRMLNAYVNGAVYEESDSEEEESAMQILDLMCAEAWRTDDVEVASIKKSAVRTHILMDHVNSMLGLYRVFCEQSSRPEDLRRWRVISGAYIEEPERSFAEMACEEHCEIRTIQRDVKYAIEKITALLFGVDGLESRNNVQ</sequence>
<reference evidence="2" key="3">
    <citation type="submission" date="2024-06" db="EMBL/GenBank/DDBJ databases">
        <authorList>
            <person name="Zeng C."/>
        </authorList>
    </citation>
    <scope>NUCLEOTIDE SEQUENCE [LARGE SCALE GENOMIC DNA]</scope>
    <source>
        <strain evidence="2">ZCY20-5</strain>
    </source>
</reference>
<reference evidence="1 2" key="2">
    <citation type="submission" date="2024-06" db="EMBL/GenBank/DDBJ databases">
        <title>Caproicibacterium argilliputei sp. nov, a novel caproic acid producing anaerobic bacterium isolated from pit mud.</title>
        <authorList>
            <person name="Xia S."/>
        </authorList>
    </citation>
    <scope>NUCLEOTIDE SEQUENCE [LARGE SCALE GENOMIC DNA]</scope>
    <source>
        <strain evidence="1 2">ZCY20-5</strain>
    </source>
</reference>
<dbReference type="EMBL" id="CP135996">
    <property type="protein sequence ID" value="WOC33462.1"/>
    <property type="molecule type" value="Genomic_DNA"/>
</dbReference>
<gene>
    <name evidence="1" type="ORF">PXC00_06240</name>
</gene>
<dbReference type="KEGG" id="carl:PXC00_06240"/>
<dbReference type="RefSeq" id="WP_275846532.1">
    <property type="nucleotide sequence ID" value="NZ_CP135996.1"/>
</dbReference>
<reference evidence="2" key="1">
    <citation type="submission" date="2024-06" db="EMBL/GenBank/DDBJ databases">
        <title>Caproicibacterium argilliputei sp. nov, a novel caproic acid producing anaerobic bacterium isolated from pit mud.</title>
        <authorList>
            <person name="Zeng C."/>
        </authorList>
    </citation>
    <scope>NUCLEOTIDE SEQUENCE [LARGE SCALE GENOMIC DNA]</scope>
    <source>
        <strain evidence="2">ZCY20-5</strain>
    </source>
</reference>
<dbReference type="AlphaFoldDB" id="A0AA97DBY5"/>
<proteinExistence type="predicted"/>
<evidence type="ECO:0000313" key="1">
    <source>
        <dbReference type="EMBL" id="WOC33462.1"/>
    </source>
</evidence>
<protein>
    <submittedName>
        <fullName evidence="1">Uncharacterized protein</fullName>
    </submittedName>
</protein>
<evidence type="ECO:0000313" key="2">
    <source>
        <dbReference type="Proteomes" id="UP001300604"/>
    </source>
</evidence>
<name>A0AA97DBY5_9FIRM</name>
<accession>A0AA97DBY5</accession>
<dbReference type="Proteomes" id="UP001300604">
    <property type="component" value="Chromosome"/>
</dbReference>
<keyword evidence="2" id="KW-1185">Reference proteome</keyword>